<dbReference type="AlphaFoldDB" id="A0A1I7SBY8"/>
<evidence type="ECO:0000313" key="3">
    <source>
        <dbReference type="WBParaSite" id="BXY_1053800.1"/>
    </source>
</evidence>
<feature type="compositionally biased region" description="Basic residues" evidence="1">
    <location>
        <begin position="325"/>
        <end position="335"/>
    </location>
</feature>
<dbReference type="Proteomes" id="UP000095284">
    <property type="component" value="Unplaced"/>
</dbReference>
<name>A0A1I7SBY8_BURXY</name>
<dbReference type="WBParaSite" id="BXY_1053800.1">
    <property type="protein sequence ID" value="BXY_1053800.1"/>
    <property type="gene ID" value="BXY_1053800"/>
</dbReference>
<feature type="compositionally biased region" description="Acidic residues" evidence="1">
    <location>
        <begin position="278"/>
        <end position="293"/>
    </location>
</feature>
<organism evidence="2 3">
    <name type="scientific">Bursaphelenchus xylophilus</name>
    <name type="common">Pinewood nematode worm</name>
    <name type="synonym">Aphelenchoides xylophilus</name>
    <dbReference type="NCBI Taxonomy" id="6326"/>
    <lineage>
        <taxon>Eukaryota</taxon>
        <taxon>Metazoa</taxon>
        <taxon>Ecdysozoa</taxon>
        <taxon>Nematoda</taxon>
        <taxon>Chromadorea</taxon>
        <taxon>Rhabditida</taxon>
        <taxon>Tylenchina</taxon>
        <taxon>Tylenchomorpha</taxon>
        <taxon>Aphelenchoidea</taxon>
        <taxon>Aphelenchoididae</taxon>
        <taxon>Bursaphelenchus</taxon>
    </lineage>
</organism>
<protein>
    <submittedName>
        <fullName evidence="3">UBX domain-containing protein</fullName>
    </submittedName>
</protein>
<evidence type="ECO:0000313" key="2">
    <source>
        <dbReference type="Proteomes" id="UP000095284"/>
    </source>
</evidence>
<accession>A0A1I7SBY8</accession>
<evidence type="ECO:0000256" key="1">
    <source>
        <dbReference type="SAM" id="MobiDB-lite"/>
    </source>
</evidence>
<reference evidence="3" key="1">
    <citation type="submission" date="2016-11" db="UniProtKB">
        <authorList>
            <consortium name="WormBaseParasite"/>
        </authorList>
    </citation>
    <scope>IDENTIFICATION</scope>
</reference>
<proteinExistence type="predicted"/>
<feature type="region of interest" description="Disordered" evidence="1">
    <location>
        <begin position="248"/>
        <end position="336"/>
    </location>
</feature>
<sequence>MFSSVSELKRLTSQISAKYPVELVERHAKIEGKLVPFPVIRSKTAPLDVLLQQIDDLRDSGQFEIFRADGAITVILKGDKDDLITKLTIRLLDRKGSKNSYRCLFPFCCYFGPDTRDYLEAAAADFFSETAVTHINIQGQGLVKIIWKLGDDMKFEAEMVGLDLLLLFLIISSFRSDLRFILDFGRLFCFFDTTPYQFAMSELENPPENNRLLSLLMGEMSPKLAYLLLALLCSTLLLDSVEGIRKKKKDKNKSRQLPEEKEDEEAKRAHLSVNVDMDPSDDDSSSSSDDDDEKDKGDKTESPNKVDPGADSVYQMGPDQTVGLKSRRKRSHGARHIPVYHVDSTTEKFAEPRGNRFAREESWIYNVL</sequence>
<feature type="compositionally biased region" description="Basic and acidic residues" evidence="1">
    <location>
        <begin position="256"/>
        <end position="268"/>
    </location>
</feature>
<feature type="compositionally biased region" description="Basic and acidic residues" evidence="1">
    <location>
        <begin position="294"/>
        <end position="304"/>
    </location>
</feature>